<evidence type="ECO:0000313" key="2">
    <source>
        <dbReference type="Proteomes" id="UP000470302"/>
    </source>
</evidence>
<proteinExistence type="predicted"/>
<name>A0A845G0R7_9BURK</name>
<gene>
    <name evidence="1" type="ORF">GTP91_14025</name>
</gene>
<comment type="caution">
    <text evidence="1">The sequence shown here is derived from an EMBL/GenBank/DDBJ whole genome shotgun (WGS) entry which is preliminary data.</text>
</comment>
<reference evidence="1 2" key="1">
    <citation type="submission" date="2020-01" db="EMBL/GenBank/DDBJ databases">
        <title>Novel species isolated from a subtropical stream in China.</title>
        <authorList>
            <person name="Lu H."/>
        </authorList>
    </citation>
    <scope>NUCLEOTIDE SEQUENCE [LARGE SCALE GENOMIC DNA]</scope>
    <source>
        <strain evidence="1 2">FT82W</strain>
    </source>
</reference>
<accession>A0A845G0R7</accession>
<protein>
    <submittedName>
        <fullName evidence="1">Uncharacterized protein</fullName>
    </submittedName>
</protein>
<dbReference type="RefSeq" id="WP_161097348.1">
    <property type="nucleotide sequence ID" value="NZ_WWCW01000043.1"/>
</dbReference>
<evidence type="ECO:0000313" key="1">
    <source>
        <dbReference type="EMBL" id="MYM88293.1"/>
    </source>
</evidence>
<dbReference type="Proteomes" id="UP000470302">
    <property type="component" value="Unassembled WGS sequence"/>
</dbReference>
<sequence>MEDDSASRSYKERAKAALEQMDDEALVAMVRMMEEMAKKHPRQPTLKIIKPPEE</sequence>
<organism evidence="1 2">
    <name type="scientific">Duganella vulcania</name>
    <dbReference type="NCBI Taxonomy" id="2692166"/>
    <lineage>
        <taxon>Bacteria</taxon>
        <taxon>Pseudomonadati</taxon>
        <taxon>Pseudomonadota</taxon>
        <taxon>Betaproteobacteria</taxon>
        <taxon>Burkholderiales</taxon>
        <taxon>Oxalobacteraceae</taxon>
        <taxon>Telluria group</taxon>
        <taxon>Duganella</taxon>
    </lineage>
</organism>
<dbReference type="AlphaFoldDB" id="A0A845G0R7"/>
<dbReference type="EMBL" id="WWCW01000043">
    <property type="protein sequence ID" value="MYM88293.1"/>
    <property type="molecule type" value="Genomic_DNA"/>
</dbReference>